<sequence>MVFYIKKLSSPSGTRVVLAVPPCLWAKSAHHLFGRNAALRQVLPALRISLLLPFIWNFFQPRKFLSVRQRALRWTATYSIRHRVMYSLFSLKNYRQAAPICQCGA</sequence>
<dbReference type="KEGG" id="gtn:GTNG_2490"/>
<protein>
    <submittedName>
        <fullName evidence="1">Uncharacterized protein</fullName>
    </submittedName>
</protein>
<evidence type="ECO:0000313" key="1">
    <source>
        <dbReference type="EMBL" id="ABO67835.1"/>
    </source>
</evidence>
<evidence type="ECO:0000313" key="2">
    <source>
        <dbReference type="Proteomes" id="UP000001578"/>
    </source>
</evidence>
<name>A4IR81_GEOTN</name>
<dbReference type="AlphaFoldDB" id="A4IR81"/>
<reference evidence="1 2" key="1">
    <citation type="journal article" date="2007" name="Proc. Natl. Acad. Sci. U.S.A.">
        <title>Genome and proteome of long-chain alkane degrading Geobacillus thermodenitrificans NG80-2 isolated from a deep-subsurface oil reservoir.</title>
        <authorList>
            <person name="Feng L."/>
            <person name="Wang W."/>
            <person name="Cheng J."/>
            <person name="Ren Y."/>
            <person name="Zhao G."/>
            <person name="Gao C."/>
            <person name="Tang Y."/>
            <person name="Liu X."/>
            <person name="Han W."/>
            <person name="Peng X."/>
            <person name="Liu R."/>
            <person name="Wang L."/>
        </authorList>
    </citation>
    <scope>NUCLEOTIDE SEQUENCE [LARGE SCALE GENOMIC DNA]</scope>
    <source>
        <strain evidence="1 2">NG80-2</strain>
    </source>
</reference>
<dbReference type="Proteomes" id="UP000001578">
    <property type="component" value="Chromosome"/>
</dbReference>
<gene>
    <name evidence="1" type="ordered locus">GTNG_2490</name>
</gene>
<dbReference type="HOGENOM" id="CLU_2232714_0_0_9"/>
<dbReference type="EMBL" id="CP000557">
    <property type="protein sequence ID" value="ABO67835.1"/>
    <property type="molecule type" value="Genomic_DNA"/>
</dbReference>
<accession>A4IR81</accession>
<organism evidence="1 2">
    <name type="scientific">Geobacillus thermodenitrificans (strain NG80-2)</name>
    <dbReference type="NCBI Taxonomy" id="420246"/>
    <lineage>
        <taxon>Bacteria</taxon>
        <taxon>Bacillati</taxon>
        <taxon>Bacillota</taxon>
        <taxon>Bacilli</taxon>
        <taxon>Bacillales</taxon>
        <taxon>Anoxybacillaceae</taxon>
        <taxon>Geobacillus</taxon>
    </lineage>
</organism>
<proteinExistence type="predicted"/>